<dbReference type="InterPro" id="IPR036770">
    <property type="entry name" value="Ankyrin_rpt-contain_sf"/>
</dbReference>
<keyword evidence="2" id="KW-0040">ANK repeat</keyword>
<dbReference type="InterPro" id="IPR029058">
    <property type="entry name" value="AB_hydrolase_fold"/>
</dbReference>
<dbReference type="OMA" id="WLRYYWA"/>
<proteinExistence type="predicted"/>
<dbReference type="InterPro" id="IPR056884">
    <property type="entry name" value="NPHP3-like_N"/>
</dbReference>
<reference evidence="4 5" key="1">
    <citation type="submission" date="2018-05" db="EMBL/GenBank/DDBJ databases">
        <title>Draft genome sequence of Scytalidium lignicola DSM 105466, a ubiquitous saprotrophic fungus.</title>
        <authorList>
            <person name="Buettner E."/>
            <person name="Gebauer A.M."/>
            <person name="Hofrichter M."/>
            <person name="Liers C."/>
            <person name="Kellner H."/>
        </authorList>
    </citation>
    <scope>NUCLEOTIDE SEQUENCE [LARGE SCALE GENOMIC DNA]</scope>
    <source>
        <strain evidence="4 5">DSM 105466</strain>
    </source>
</reference>
<keyword evidence="1" id="KW-0677">Repeat</keyword>
<accession>A0A3E2H8W2</accession>
<dbReference type="AlphaFoldDB" id="A0A3E2H8W2"/>
<sequence length="1276" mass="143826">MMDPVAPPFEPNVGVSDTGLSVLHDGDNAIVDIILVHGLQGHPRRTWTCEKASNELQDSTESSVGHRKGLRKFLLSRHRPRQKDISNNFSKEVFWPLDLLPEDCPNSRILTWGYDSKVSNFFAGAANKSNVTAHARNLLQALKNRRRNCLGRSIIFIAHSLGGIIVKDVFRRAESDTDSALIDIYNSTVGIIFLGTPHRGSNKARYAEVLRKVVSAAGFDTATQNIKALHIDSTELEIIHELFMKLYMRPDRHFTIITFHEAKGIAGLGYLTMNERIVEPFSSTITNTEQIQTINADHMAMCRFASRLDEGYQQILGEIQTFISEIQKKQELSTPKNLKGRPSSFVTTSSLAYSLNETERKCVALLTQKTSNVTEYKAGLPGRVDGTCKWILSNTEYLNWKIQQTTCLLWISGYPGSGKTILSTFLTEYFSDGRFSPSLHMTLCYFFCDENIATQRDAMAILRSLIHQLIVRRRSLIKYVKASYDVYGPQFDQNLSELWRIFITIASDKRMKPLCVVIDALDECEESTRDRFLKCVLGLIHNTGVTNTPWIKFLITSRPNVGRRYITDLPQIDLSQNQIEDDLHLVIQSKVEAIVQRLHCKPQVRDYLEKALYSKADRTFLWVTLVLHLLENTYVASQKDLKLIIDRLPSTLSATYERFLSDISPNHQQLASRILHFIVGSYRSLTLEEMRILLAVQSHHRNLANTEEYAQPNIQETIEGILGPLVRIFDSRIHLVHLSLKEFLQDLSIRKEHPHSNIYGVDPQQASLLCLQACVTYLLFDDFNKDVFSIDTISSNKPSPTSTVEVFSEMESSELPEEFSIGLDELFQDPSVQEVQTCSNIAAKYSLFDYAATHWTKHCLSAGAFSLELQESVFNLSDTTNTQGLNWLRYYWASAETELSYPKNFVSVITASYFGYLTLLRDISHTLSISPYTGANAIYWASRSGYHGVVDFLLRQGLNPDLQINENKNPLVAAVEFNHPQVVKRLLVDDGFISEEYGYRVNTYSFGERTPLSIAAGNGFIEAVQLLLQHDKIKADIPSSNQWTPIFWAVNGGHLETFQVLLADSRISVNHLDIAGRNVLSWAASEGRIEIVKYLMTRTNIIADARDHNGRSALSWAAGKGYYDIAIYLRRSNKFDVSAKDKDGRNALSWACGAGHPKIVEYLLKYDPKGANDEDIDGWTPLSWALLNQSPRTVQVLVSSGIVDVNKKDTHGRSPLSFAVGYGYEDVVDILLHAEGIDVNSRNNNGRTPLSFAKEGSNIWNALKRAGAQASVIPQK</sequence>
<evidence type="ECO:0000313" key="5">
    <source>
        <dbReference type="Proteomes" id="UP000258309"/>
    </source>
</evidence>
<feature type="repeat" description="ANK" evidence="2">
    <location>
        <begin position="1211"/>
        <end position="1244"/>
    </location>
</feature>
<dbReference type="PANTHER" id="PTHR10039">
    <property type="entry name" value="AMELOGENIN"/>
    <property type="match status" value="1"/>
</dbReference>
<dbReference type="SUPFAM" id="SSF48403">
    <property type="entry name" value="Ankyrin repeat"/>
    <property type="match status" value="1"/>
</dbReference>
<dbReference type="Proteomes" id="UP000258309">
    <property type="component" value="Unassembled WGS sequence"/>
</dbReference>
<dbReference type="SUPFAM" id="SSF52540">
    <property type="entry name" value="P-loop containing nucleoside triphosphate hydrolases"/>
    <property type="match status" value="1"/>
</dbReference>
<dbReference type="PANTHER" id="PTHR10039:SF14">
    <property type="entry name" value="NACHT DOMAIN-CONTAINING PROTEIN"/>
    <property type="match status" value="1"/>
</dbReference>
<keyword evidence="5" id="KW-1185">Reference proteome</keyword>
<name>A0A3E2H8W2_SCYLI</name>
<feature type="non-terminal residue" evidence="4">
    <location>
        <position position="1"/>
    </location>
</feature>
<dbReference type="Gene3D" id="3.40.50.300">
    <property type="entry name" value="P-loop containing nucleotide triphosphate hydrolases"/>
    <property type="match status" value="1"/>
</dbReference>
<dbReference type="InterPro" id="IPR027417">
    <property type="entry name" value="P-loop_NTPase"/>
</dbReference>
<evidence type="ECO:0000256" key="2">
    <source>
        <dbReference type="PROSITE-ProRule" id="PRU00023"/>
    </source>
</evidence>
<dbReference type="Pfam" id="PF24883">
    <property type="entry name" value="NPHP3_N"/>
    <property type="match status" value="1"/>
</dbReference>
<dbReference type="SUPFAM" id="SSF53474">
    <property type="entry name" value="alpha/beta-Hydrolases"/>
    <property type="match status" value="1"/>
</dbReference>
<dbReference type="Pfam" id="PF00023">
    <property type="entry name" value="Ank"/>
    <property type="match status" value="1"/>
</dbReference>
<feature type="repeat" description="ANK" evidence="2">
    <location>
        <begin position="933"/>
        <end position="965"/>
    </location>
</feature>
<dbReference type="Gene3D" id="1.25.40.20">
    <property type="entry name" value="Ankyrin repeat-containing domain"/>
    <property type="match status" value="1"/>
</dbReference>
<gene>
    <name evidence="4" type="ORF">B7463_g6499</name>
</gene>
<comment type="caution">
    <text evidence="4">The sequence shown here is derived from an EMBL/GenBank/DDBJ whole genome shotgun (WGS) entry which is preliminary data.</text>
</comment>
<dbReference type="OrthoDB" id="163438at2759"/>
<evidence type="ECO:0000256" key="1">
    <source>
        <dbReference type="ARBA" id="ARBA00022737"/>
    </source>
</evidence>
<dbReference type="Gene3D" id="3.40.50.1820">
    <property type="entry name" value="alpha/beta hydrolase"/>
    <property type="match status" value="1"/>
</dbReference>
<dbReference type="STRING" id="5539.A0A3E2H8W2"/>
<feature type="non-terminal residue" evidence="4">
    <location>
        <position position="1276"/>
    </location>
</feature>
<organism evidence="4 5">
    <name type="scientific">Scytalidium lignicola</name>
    <name type="common">Hyphomycete</name>
    <dbReference type="NCBI Taxonomy" id="5539"/>
    <lineage>
        <taxon>Eukaryota</taxon>
        <taxon>Fungi</taxon>
        <taxon>Dikarya</taxon>
        <taxon>Ascomycota</taxon>
        <taxon>Pezizomycotina</taxon>
        <taxon>Leotiomycetes</taxon>
        <taxon>Leotiomycetes incertae sedis</taxon>
        <taxon>Scytalidium</taxon>
    </lineage>
</organism>
<dbReference type="Pfam" id="PF13637">
    <property type="entry name" value="Ank_4"/>
    <property type="match status" value="1"/>
</dbReference>
<evidence type="ECO:0000313" key="4">
    <source>
        <dbReference type="EMBL" id="RFU29824.1"/>
    </source>
</evidence>
<dbReference type="Pfam" id="PF12796">
    <property type="entry name" value="Ank_2"/>
    <property type="match status" value="3"/>
</dbReference>
<protein>
    <recommendedName>
        <fullName evidence="3">Nephrocystin 3-like N-terminal domain-containing protein</fullName>
    </recommendedName>
</protein>
<dbReference type="SMART" id="SM00248">
    <property type="entry name" value="ANK"/>
    <property type="match status" value="9"/>
</dbReference>
<dbReference type="EMBL" id="NCSJ02000116">
    <property type="protein sequence ID" value="RFU29824.1"/>
    <property type="molecule type" value="Genomic_DNA"/>
</dbReference>
<dbReference type="PROSITE" id="PS50088">
    <property type="entry name" value="ANK_REPEAT"/>
    <property type="match status" value="2"/>
</dbReference>
<evidence type="ECO:0000259" key="3">
    <source>
        <dbReference type="Pfam" id="PF24883"/>
    </source>
</evidence>
<feature type="domain" description="Nephrocystin 3-like N-terminal" evidence="3">
    <location>
        <begin position="386"/>
        <end position="558"/>
    </location>
</feature>
<dbReference type="InterPro" id="IPR002110">
    <property type="entry name" value="Ankyrin_rpt"/>
</dbReference>